<keyword evidence="6" id="KW-0675">Receptor</keyword>
<keyword evidence="5 9" id="KW-0472">Membrane</keyword>
<feature type="transmembrane region" description="Helical" evidence="9">
    <location>
        <begin position="242"/>
        <end position="268"/>
    </location>
</feature>
<evidence type="ECO:0000256" key="7">
    <source>
        <dbReference type="ARBA" id="ARBA00023224"/>
    </source>
</evidence>
<keyword evidence="4" id="KW-0297">G-protein coupled receptor</keyword>
<reference evidence="11" key="1">
    <citation type="submission" date="2021-02" db="EMBL/GenBank/DDBJ databases">
        <authorList>
            <person name="Nowell W R."/>
        </authorList>
    </citation>
    <scope>NUCLEOTIDE SEQUENCE</scope>
</reference>
<comment type="subcellular location">
    <subcellularLocation>
        <location evidence="1">Membrane</location>
        <topology evidence="1">Multi-pass membrane protein</topology>
    </subcellularLocation>
</comment>
<feature type="region of interest" description="Disordered" evidence="8">
    <location>
        <begin position="384"/>
        <end position="416"/>
    </location>
</feature>
<feature type="compositionally biased region" description="Polar residues" evidence="8">
    <location>
        <begin position="386"/>
        <end position="416"/>
    </location>
</feature>
<dbReference type="AlphaFoldDB" id="A0A818S9I7"/>
<feature type="transmembrane region" description="Helical" evidence="9">
    <location>
        <begin position="192"/>
        <end position="221"/>
    </location>
</feature>
<dbReference type="GO" id="GO:0005886">
    <property type="term" value="C:plasma membrane"/>
    <property type="evidence" value="ECO:0007669"/>
    <property type="project" value="TreeGrafter"/>
</dbReference>
<dbReference type="PANTHER" id="PTHR24243">
    <property type="entry name" value="G-PROTEIN COUPLED RECEPTOR"/>
    <property type="match status" value="1"/>
</dbReference>
<evidence type="ECO:0000256" key="6">
    <source>
        <dbReference type="ARBA" id="ARBA00023170"/>
    </source>
</evidence>
<dbReference type="InterPro" id="IPR000276">
    <property type="entry name" value="GPCR_Rhodpsn"/>
</dbReference>
<dbReference type="InterPro" id="IPR017452">
    <property type="entry name" value="GPCR_Rhodpsn_7TM"/>
</dbReference>
<feature type="domain" description="G-protein coupled receptors family 1 profile" evidence="10">
    <location>
        <begin position="31"/>
        <end position="268"/>
    </location>
</feature>
<feature type="transmembrane region" description="Helical" evidence="9">
    <location>
        <begin position="78"/>
        <end position="97"/>
    </location>
</feature>
<evidence type="ECO:0000259" key="10">
    <source>
        <dbReference type="PROSITE" id="PS50262"/>
    </source>
</evidence>
<proteinExistence type="predicted"/>
<comment type="caution">
    <text evidence="11">The sequence shown here is derived from an EMBL/GenBank/DDBJ whole genome shotgun (WGS) entry which is preliminary data.</text>
</comment>
<evidence type="ECO:0000256" key="1">
    <source>
        <dbReference type="ARBA" id="ARBA00004141"/>
    </source>
</evidence>
<evidence type="ECO:0000256" key="2">
    <source>
        <dbReference type="ARBA" id="ARBA00022692"/>
    </source>
</evidence>
<feature type="transmembrane region" description="Helical" evidence="9">
    <location>
        <begin position="20"/>
        <end position="40"/>
    </location>
</feature>
<evidence type="ECO:0000256" key="3">
    <source>
        <dbReference type="ARBA" id="ARBA00022989"/>
    </source>
</evidence>
<dbReference type="SUPFAM" id="SSF81321">
    <property type="entry name" value="Family A G protein-coupled receptor-like"/>
    <property type="match status" value="1"/>
</dbReference>
<evidence type="ECO:0000256" key="9">
    <source>
        <dbReference type="SAM" id="Phobius"/>
    </source>
</evidence>
<dbReference type="Pfam" id="PF00001">
    <property type="entry name" value="7tm_1"/>
    <property type="match status" value="1"/>
</dbReference>
<dbReference type="Gene3D" id="1.20.1070.10">
    <property type="entry name" value="Rhodopsin 7-helix transmembrane proteins"/>
    <property type="match status" value="1"/>
</dbReference>
<name>A0A818S9I7_9BILA</name>
<keyword evidence="2 9" id="KW-0812">Transmembrane</keyword>
<sequence>MLTLNCSLREEIAQQIELYTYPFLLGLGTVGNLLSIVVLIQMRQHSVYRYLTLMAIADTVLLYIGLLRELLLSSSFHLHIQGTLLCKLHVFFFYNTLHLSSWFRCCLNLDRYVAVKFPIYTSKWCRTSQASINSSIVFTVLSLANIHLLIFVQGEDDNMNSNALNSTRSTVNPFQYQRCYLHPSYVHFFEHIYTWIDMFLVTIIPFTFIILCNLTVINRVFLVSGPGKKSEVVSRSKATNRLRSLCLIMICSSFIFVATTLPVTAFIIDLLSHKASVDTMRCRRIQWTIYNILMYFNYASIFSYCLSGTEFRQALMKTIHVKAKPDIGSMLQTDMMNGVNQRRASTNQQYRQVLVEYQDLKRFRSSFVSEQSSANIRGKVHLIRKTTGNNKNDLPNQQTNYDDQNRSSCTNTTNGRSLSISLKMQVSRNVENRRRDLLNQQSAIAKHHDGISRNVH</sequence>
<dbReference type="PANTHER" id="PTHR24243:SF230">
    <property type="entry name" value="G-PROTEIN COUPLED RECEPTORS FAMILY 1 PROFILE DOMAIN-CONTAINING PROTEIN"/>
    <property type="match status" value="1"/>
</dbReference>
<evidence type="ECO:0000256" key="4">
    <source>
        <dbReference type="ARBA" id="ARBA00023040"/>
    </source>
</evidence>
<accession>A0A818S9I7</accession>
<feature type="transmembrane region" description="Helical" evidence="9">
    <location>
        <begin position="288"/>
        <end position="307"/>
    </location>
</feature>
<dbReference type="GO" id="GO:0004930">
    <property type="term" value="F:G protein-coupled receptor activity"/>
    <property type="evidence" value="ECO:0007669"/>
    <property type="project" value="UniProtKB-KW"/>
</dbReference>
<dbReference type="Proteomes" id="UP000663865">
    <property type="component" value="Unassembled WGS sequence"/>
</dbReference>
<evidence type="ECO:0000313" key="12">
    <source>
        <dbReference type="Proteomes" id="UP000663865"/>
    </source>
</evidence>
<dbReference type="EMBL" id="CAJNYV010004242">
    <property type="protein sequence ID" value="CAF3660261.1"/>
    <property type="molecule type" value="Genomic_DNA"/>
</dbReference>
<evidence type="ECO:0000256" key="5">
    <source>
        <dbReference type="ARBA" id="ARBA00023136"/>
    </source>
</evidence>
<evidence type="ECO:0000313" key="11">
    <source>
        <dbReference type="EMBL" id="CAF3660261.1"/>
    </source>
</evidence>
<feature type="transmembrane region" description="Helical" evidence="9">
    <location>
        <begin position="132"/>
        <end position="152"/>
    </location>
</feature>
<protein>
    <recommendedName>
        <fullName evidence="10">G-protein coupled receptors family 1 profile domain-containing protein</fullName>
    </recommendedName>
</protein>
<feature type="transmembrane region" description="Helical" evidence="9">
    <location>
        <begin position="47"/>
        <end position="66"/>
    </location>
</feature>
<keyword evidence="7" id="KW-0807">Transducer</keyword>
<gene>
    <name evidence="11" type="ORF">KIK155_LOCUS23996</name>
</gene>
<organism evidence="11 12">
    <name type="scientific">Rotaria socialis</name>
    <dbReference type="NCBI Taxonomy" id="392032"/>
    <lineage>
        <taxon>Eukaryota</taxon>
        <taxon>Metazoa</taxon>
        <taxon>Spiralia</taxon>
        <taxon>Gnathifera</taxon>
        <taxon>Rotifera</taxon>
        <taxon>Eurotatoria</taxon>
        <taxon>Bdelloidea</taxon>
        <taxon>Philodinida</taxon>
        <taxon>Philodinidae</taxon>
        <taxon>Rotaria</taxon>
    </lineage>
</organism>
<dbReference type="PROSITE" id="PS50262">
    <property type="entry name" value="G_PROTEIN_RECEP_F1_2"/>
    <property type="match status" value="1"/>
</dbReference>
<evidence type="ECO:0000256" key="8">
    <source>
        <dbReference type="SAM" id="MobiDB-lite"/>
    </source>
</evidence>
<keyword evidence="3 9" id="KW-1133">Transmembrane helix</keyword>